<accession>A0A7W2TVH9</accession>
<comment type="caution">
    <text evidence="2">The sequence shown here is derived from an EMBL/GenBank/DDBJ whole genome shotgun (WGS) entry which is preliminary data.</text>
</comment>
<dbReference type="SUPFAM" id="SSF54427">
    <property type="entry name" value="NTF2-like"/>
    <property type="match status" value="1"/>
</dbReference>
<organism evidence="2 3">
    <name type="scientific">Sediminihaliea albiluteola</name>
    <dbReference type="NCBI Taxonomy" id="2758564"/>
    <lineage>
        <taxon>Bacteria</taxon>
        <taxon>Pseudomonadati</taxon>
        <taxon>Pseudomonadota</taxon>
        <taxon>Gammaproteobacteria</taxon>
        <taxon>Cellvibrionales</taxon>
        <taxon>Halieaceae</taxon>
        <taxon>Sediminihaliea</taxon>
    </lineage>
</organism>
<evidence type="ECO:0000259" key="1">
    <source>
        <dbReference type="Pfam" id="PF13577"/>
    </source>
</evidence>
<dbReference type="Proteomes" id="UP000539350">
    <property type="component" value="Unassembled WGS sequence"/>
</dbReference>
<protein>
    <submittedName>
        <fullName evidence="2">Nuclear transport factor 2 family protein</fullName>
    </submittedName>
</protein>
<evidence type="ECO:0000313" key="2">
    <source>
        <dbReference type="EMBL" id="MBA6412634.1"/>
    </source>
</evidence>
<sequence>MDSDIPRLLAAKYAQFADDRTFSRMAEIMSDDFTQTGPGFGSNSLQEFIDNLELLKDYSATFHLVGNQVGEWHNEIYTGETWSVAAHIYERDGVTRKLDMGIRYQDVIENVEGRFRYTSRNLNVVWTQDLPCQG</sequence>
<dbReference type="RefSeq" id="WP_182170026.1">
    <property type="nucleotide sequence ID" value="NZ_JACFXU010000013.1"/>
</dbReference>
<proteinExistence type="predicted"/>
<gene>
    <name evidence="2" type="ORF">H2508_05860</name>
</gene>
<evidence type="ECO:0000313" key="3">
    <source>
        <dbReference type="Proteomes" id="UP000539350"/>
    </source>
</evidence>
<dbReference type="Pfam" id="PF13577">
    <property type="entry name" value="SnoaL_4"/>
    <property type="match status" value="1"/>
</dbReference>
<dbReference type="EMBL" id="JACFXU010000013">
    <property type="protein sequence ID" value="MBA6412634.1"/>
    <property type="molecule type" value="Genomic_DNA"/>
</dbReference>
<keyword evidence="3" id="KW-1185">Reference proteome</keyword>
<reference evidence="2 3" key="1">
    <citation type="submission" date="2020-07" db="EMBL/GenBank/DDBJ databases">
        <title>Halieaceae bacterium, F7430, whole genome shotgun sequencing project.</title>
        <authorList>
            <person name="Jiang S."/>
            <person name="Liu Z.W."/>
            <person name="Du Z.J."/>
        </authorList>
    </citation>
    <scope>NUCLEOTIDE SEQUENCE [LARGE SCALE GENOMIC DNA]</scope>
    <source>
        <strain evidence="2 3">F7430</strain>
    </source>
</reference>
<dbReference type="AlphaFoldDB" id="A0A7W2TVH9"/>
<feature type="domain" description="SnoaL-like" evidence="1">
    <location>
        <begin position="9"/>
        <end position="120"/>
    </location>
</feature>
<dbReference type="Gene3D" id="3.10.450.50">
    <property type="match status" value="1"/>
</dbReference>
<name>A0A7W2TVH9_9GAMM</name>
<dbReference type="InterPro" id="IPR037401">
    <property type="entry name" value="SnoaL-like"/>
</dbReference>
<dbReference type="InterPro" id="IPR032710">
    <property type="entry name" value="NTF2-like_dom_sf"/>
</dbReference>